<feature type="region of interest" description="Disordered" evidence="13">
    <location>
        <begin position="1130"/>
        <end position="1165"/>
    </location>
</feature>
<dbReference type="Pfam" id="PF00520">
    <property type="entry name" value="Ion_trans"/>
    <property type="match status" value="1"/>
</dbReference>
<evidence type="ECO:0000256" key="3">
    <source>
        <dbReference type="ARBA" id="ARBA00022538"/>
    </source>
</evidence>
<keyword evidence="2" id="KW-0813">Transport</keyword>
<proteinExistence type="predicted"/>
<evidence type="ECO:0000313" key="17">
    <source>
        <dbReference type="Proteomes" id="UP001295684"/>
    </source>
</evidence>
<evidence type="ECO:0000256" key="12">
    <source>
        <dbReference type="SAM" id="Coils"/>
    </source>
</evidence>
<dbReference type="SUPFAM" id="SSF51206">
    <property type="entry name" value="cAMP-binding domain-like"/>
    <property type="match status" value="2"/>
</dbReference>
<dbReference type="GO" id="GO:0042391">
    <property type="term" value="P:regulation of membrane potential"/>
    <property type="evidence" value="ECO:0007669"/>
    <property type="project" value="TreeGrafter"/>
</dbReference>
<keyword evidence="8 14" id="KW-1133">Transmembrane helix</keyword>
<dbReference type="GO" id="GO:0005249">
    <property type="term" value="F:voltage-gated potassium channel activity"/>
    <property type="evidence" value="ECO:0007669"/>
    <property type="project" value="InterPro"/>
</dbReference>
<evidence type="ECO:0000256" key="1">
    <source>
        <dbReference type="ARBA" id="ARBA00004141"/>
    </source>
</evidence>
<feature type="transmembrane region" description="Helical" evidence="14">
    <location>
        <begin position="240"/>
        <end position="257"/>
    </location>
</feature>
<keyword evidence="10 14" id="KW-0472">Membrane</keyword>
<evidence type="ECO:0000256" key="10">
    <source>
        <dbReference type="ARBA" id="ARBA00023136"/>
    </source>
</evidence>
<dbReference type="InterPro" id="IPR003938">
    <property type="entry name" value="K_chnl_volt-dep_EAG/ELK/ERG"/>
</dbReference>
<keyword evidence="17" id="KW-1185">Reference proteome</keyword>
<keyword evidence="5" id="KW-0631">Potassium channel</keyword>
<feature type="compositionally biased region" description="Low complexity" evidence="13">
    <location>
        <begin position="1130"/>
        <end position="1139"/>
    </location>
</feature>
<dbReference type="InterPro" id="IPR050818">
    <property type="entry name" value="KCNH_animal-type"/>
</dbReference>
<feature type="transmembrane region" description="Helical" evidence="14">
    <location>
        <begin position="190"/>
        <end position="211"/>
    </location>
</feature>
<dbReference type="PANTHER" id="PTHR10217">
    <property type="entry name" value="VOLTAGE AND LIGAND GATED POTASSIUM CHANNEL"/>
    <property type="match status" value="1"/>
</dbReference>
<keyword evidence="12" id="KW-0175">Coiled coil</keyword>
<reference evidence="16" key="1">
    <citation type="submission" date="2023-07" db="EMBL/GenBank/DDBJ databases">
        <authorList>
            <consortium name="AG Swart"/>
            <person name="Singh M."/>
            <person name="Singh A."/>
            <person name="Seah K."/>
            <person name="Emmerich C."/>
        </authorList>
    </citation>
    <scope>NUCLEOTIDE SEQUENCE</scope>
    <source>
        <strain evidence="16">DP1</strain>
    </source>
</reference>
<feature type="region of interest" description="Disordered" evidence="13">
    <location>
        <begin position="537"/>
        <end position="559"/>
    </location>
</feature>
<evidence type="ECO:0000259" key="15">
    <source>
        <dbReference type="PROSITE" id="PS50042"/>
    </source>
</evidence>
<evidence type="ECO:0000256" key="2">
    <source>
        <dbReference type="ARBA" id="ARBA00022448"/>
    </source>
</evidence>
<name>A0AAD1XA62_EUPCR</name>
<feature type="region of interest" description="Disordered" evidence="13">
    <location>
        <begin position="1180"/>
        <end position="1204"/>
    </location>
</feature>
<evidence type="ECO:0000256" key="8">
    <source>
        <dbReference type="ARBA" id="ARBA00022989"/>
    </source>
</evidence>
<dbReference type="GO" id="GO:0034702">
    <property type="term" value="C:monoatomic ion channel complex"/>
    <property type="evidence" value="ECO:0007669"/>
    <property type="project" value="UniProtKB-KW"/>
</dbReference>
<evidence type="ECO:0000256" key="11">
    <source>
        <dbReference type="ARBA" id="ARBA00023303"/>
    </source>
</evidence>
<evidence type="ECO:0000256" key="7">
    <source>
        <dbReference type="ARBA" id="ARBA00022958"/>
    </source>
</evidence>
<accession>A0AAD1XA62</accession>
<evidence type="ECO:0000256" key="14">
    <source>
        <dbReference type="SAM" id="Phobius"/>
    </source>
</evidence>
<protein>
    <recommendedName>
        <fullName evidence="15">Cyclic nucleotide-binding domain-containing protein</fullName>
    </recommendedName>
</protein>
<dbReference type="Pfam" id="PF00027">
    <property type="entry name" value="cNMP_binding"/>
    <property type="match status" value="1"/>
</dbReference>
<dbReference type="PROSITE" id="PS50042">
    <property type="entry name" value="CNMP_BINDING_3"/>
    <property type="match status" value="2"/>
</dbReference>
<feature type="domain" description="Cyclic nucleotide-binding" evidence="15">
    <location>
        <begin position="586"/>
        <end position="652"/>
    </location>
</feature>
<feature type="transmembrane region" description="Helical" evidence="14">
    <location>
        <begin position="55"/>
        <end position="77"/>
    </location>
</feature>
<evidence type="ECO:0000256" key="4">
    <source>
        <dbReference type="ARBA" id="ARBA00022692"/>
    </source>
</evidence>
<dbReference type="SUPFAM" id="SSF81324">
    <property type="entry name" value="Voltage-gated potassium channels"/>
    <property type="match status" value="1"/>
</dbReference>
<evidence type="ECO:0000256" key="13">
    <source>
        <dbReference type="SAM" id="MobiDB-lite"/>
    </source>
</evidence>
<dbReference type="InterPro" id="IPR014710">
    <property type="entry name" value="RmlC-like_jellyroll"/>
</dbReference>
<keyword evidence="11" id="KW-0407">Ion channel</keyword>
<dbReference type="GO" id="GO:0005886">
    <property type="term" value="C:plasma membrane"/>
    <property type="evidence" value="ECO:0007669"/>
    <property type="project" value="TreeGrafter"/>
</dbReference>
<keyword evidence="4 14" id="KW-0812">Transmembrane</keyword>
<feature type="domain" description="Cyclic nucleotide-binding" evidence="15">
    <location>
        <begin position="358"/>
        <end position="413"/>
    </location>
</feature>
<feature type="coiled-coil region" evidence="12">
    <location>
        <begin position="925"/>
        <end position="978"/>
    </location>
</feature>
<evidence type="ECO:0000256" key="5">
    <source>
        <dbReference type="ARBA" id="ARBA00022826"/>
    </source>
</evidence>
<dbReference type="EMBL" id="CAMPGE010005547">
    <property type="protein sequence ID" value="CAI2364397.1"/>
    <property type="molecule type" value="Genomic_DNA"/>
</dbReference>
<dbReference type="PANTHER" id="PTHR10217:SF435">
    <property type="entry name" value="POTASSIUM VOLTAGE-GATED CHANNEL PROTEIN EAG"/>
    <property type="match status" value="1"/>
</dbReference>
<feature type="compositionally biased region" description="Basic residues" evidence="13">
    <location>
        <begin position="1011"/>
        <end position="1021"/>
    </location>
</feature>
<keyword evidence="9" id="KW-0406">Ion transport</keyword>
<evidence type="ECO:0000256" key="9">
    <source>
        <dbReference type="ARBA" id="ARBA00023065"/>
    </source>
</evidence>
<comment type="caution">
    <text evidence="16">The sequence shown here is derived from an EMBL/GenBank/DDBJ whole genome shotgun (WGS) entry which is preliminary data.</text>
</comment>
<evidence type="ECO:0000313" key="16">
    <source>
        <dbReference type="EMBL" id="CAI2364397.1"/>
    </source>
</evidence>
<dbReference type="CDD" id="cd00038">
    <property type="entry name" value="CAP_ED"/>
    <property type="match status" value="2"/>
</dbReference>
<dbReference type="InterPro" id="IPR018490">
    <property type="entry name" value="cNMP-bd_dom_sf"/>
</dbReference>
<sequence>METLEDNAPSENYENPHLLRLEGVKTFDAEEKPKRNLCVALSTHLIHPDSTGKSVWDLIIIIFSVYNSLLIPYEFAYSMKNHIVLQICDRMIDVAFIIDIFIHFRTMYRNSYTDELVKDGKKIAINYILYGRFGVDLVASLPLEVVVLIIPSSTVDLRILGMLKLARLLRLGRLITLLRANQKLKFSMKLGQLVFFILMIMHWINCLWYLVADKQETWFPPKDLDFQATDAYTAGKYSRYVLFNYYSAIILLGSEILPTTSTELLVATLLVFLCTIFIGIIIGEFASLLSAINRNDRVRNEEIDIISTIMLSLQLSEDLQDRVYQYHDGMNDSQYVSDEYTKLIKYYQTRDGLKKIQFLDAKNPLEFESFCENLEICYFLPGDIILKQGLLNDYVYFIIEGLVEVLLEHNDFEYFDHKKVQQFIAHERKVEEGELDDIDVEEEKKKIQTEKNLTNVFLEALRKAKQSSREERKMNNPDIVVTHNDEQVALPMQLRSSKDTQYMTVKENLVSEESLDSDRSIGDFRISKTTVNNRPNKVFPLELPDEQSSRDKMLKKKPSGNLHRIASAPINMISRSSAREDKEKDERARVNIINKFSKINQSKNYTTLNELKPGAYFGEISCLYSIPITASVCTVSESICVRMHKEHFTRFLDTHMKCKMKVQKVVHEYRDPLFRTLHKIVSYIPSLRGISETTTHAICLRLCTVRMMEKKKIIRYLQICRNIYFVFSGEVRVNIVIPKTQERVLFLILKAGSCFNFYNSILEYTSLFEFVAETHCSLLRLKYDDLEDLSKQDITLRECLDNIRTNNIVIGTKYDFFIPAFKPSGSSACNTPMMQSSRGGGNSLSQPPQPSMHRRNASNLNLSAVDFLGSSLFNIPLGTLKKMKECRKLVIEKLREAKKTFEVIDQNYDSIVSDNAKQVNNAYINKAMTDSIKEAKRNLNFLENMNLMKKLDGQISEIEKDSMELKKYERQNDSFEQGDTKSFTQIMNNFVSDEDEHEVKIRTKIAPINKVSKRSRGKHSQRSNFKLPPSNKSFDKHVKLPKISSKVKFEECKTDQKEKDDINESSLFSEFTRDNLSYKNNQSTQYGKLEESMKKVNEYLDQSIGVSSFRVKEIIKKTSELSLNLQRQLGGISNNSGRISSKEKPLKSPDSCAVTHRDQKPSTLSHTQLYKGGISNRFSTNLKTDRNSNTGECITSLPKQDDTV</sequence>
<dbReference type="Gene3D" id="1.10.287.70">
    <property type="match status" value="1"/>
</dbReference>
<comment type="subcellular location">
    <subcellularLocation>
        <location evidence="1">Membrane</location>
        <topology evidence="1">Multi-pass membrane protein</topology>
    </subcellularLocation>
</comment>
<dbReference type="Gene3D" id="2.60.120.10">
    <property type="entry name" value="Jelly Rolls"/>
    <property type="match status" value="3"/>
</dbReference>
<gene>
    <name evidence="16" type="ORF">ECRASSUSDP1_LOCUS5740</name>
</gene>
<dbReference type="PRINTS" id="PR01463">
    <property type="entry name" value="EAGCHANLFMLY"/>
</dbReference>
<feature type="region of interest" description="Disordered" evidence="13">
    <location>
        <begin position="1009"/>
        <end position="1031"/>
    </location>
</feature>
<feature type="region of interest" description="Disordered" evidence="13">
    <location>
        <begin position="829"/>
        <end position="854"/>
    </location>
</feature>
<feature type="transmembrane region" description="Helical" evidence="14">
    <location>
        <begin position="264"/>
        <end position="289"/>
    </location>
</feature>
<dbReference type="InterPro" id="IPR005821">
    <property type="entry name" value="Ion_trans_dom"/>
</dbReference>
<keyword evidence="6" id="KW-0851">Voltage-gated channel</keyword>
<dbReference type="Proteomes" id="UP001295684">
    <property type="component" value="Unassembled WGS sequence"/>
</dbReference>
<dbReference type="InterPro" id="IPR000595">
    <property type="entry name" value="cNMP-bd_dom"/>
</dbReference>
<organism evidence="16 17">
    <name type="scientific">Euplotes crassus</name>
    <dbReference type="NCBI Taxonomy" id="5936"/>
    <lineage>
        <taxon>Eukaryota</taxon>
        <taxon>Sar</taxon>
        <taxon>Alveolata</taxon>
        <taxon>Ciliophora</taxon>
        <taxon>Intramacronucleata</taxon>
        <taxon>Spirotrichea</taxon>
        <taxon>Hypotrichia</taxon>
        <taxon>Euplotida</taxon>
        <taxon>Euplotidae</taxon>
        <taxon>Moneuplotes</taxon>
    </lineage>
</organism>
<keyword evidence="7" id="KW-0630">Potassium</keyword>
<dbReference type="AlphaFoldDB" id="A0AAD1XA62"/>
<keyword evidence="3" id="KW-0633">Potassium transport</keyword>
<evidence type="ECO:0000256" key="6">
    <source>
        <dbReference type="ARBA" id="ARBA00022882"/>
    </source>
</evidence>
<feature type="compositionally biased region" description="Polar residues" evidence="13">
    <location>
        <begin position="1180"/>
        <end position="1193"/>
    </location>
</feature>